<evidence type="ECO:0000313" key="2">
    <source>
        <dbReference type="Proteomes" id="UP001148662"/>
    </source>
</evidence>
<protein>
    <submittedName>
        <fullName evidence="1">Uncharacterized protein</fullName>
    </submittedName>
</protein>
<organism evidence="1 2">
    <name type="scientific">Phlebia brevispora</name>
    <dbReference type="NCBI Taxonomy" id="194682"/>
    <lineage>
        <taxon>Eukaryota</taxon>
        <taxon>Fungi</taxon>
        <taxon>Dikarya</taxon>
        <taxon>Basidiomycota</taxon>
        <taxon>Agaricomycotina</taxon>
        <taxon>Agaricomycetes</taxon>
        <taxon>Polyporales</taxon>
        <taxon>Meruliaceae</taxon>
        <taxon>Phlebia</taxon>
    </lineage>
</organism>
<name>A0ACC1S4G7_9APHY</name>
<proteinExistence type="predicted"/>
<accession>A0ACC1S4G7</accession>
<sequence>MGGLKAIRWRGTYYLWYRWDDGYPAEPGLGMEVYNMIPKSPKMLKKWARNLRQEVGRMSKTYYKRFKTAEDPEEVDTNMMVDGGVFDIGENYEYGSSEYMYEIDLDNMIFSFNRYPFFHLDNMPPRDVFIQSCKKSSRHTGRATYAAYRDYTPAEFQFKLGRLKAPAVRNRELVTYKKYFSGALTEPQDILSLHKRLSRCENVCLRVLACYIDTYVDRKLFIMYQEIALHGDEISWNGREIACALAATALLPLHLKDVGSWTDTFGAADSEFWWMRKHICFTLATHLLDERRAQYHISRVTDEILANSDAPSVVYGVVFSLFHCIVLRVDRVAGVCCKHTEVLEFLPPPWRKFRDIRWRTPGMELLVRLGNLRASDDVQFFYSQLSCRWWDRGWKRIREVNATSDSEAGALSTSGTPPRVSQLPSEILFMIAFGIEEPGTLFDFALASKTTMAAAIPRLRFPQMRGRDYDSASHILDSCSSDWGVPPLFKFCIEYLGGPAVLHIMTEDDLKHAMGCEDAFRFRDVDGSNMPRGSFQFRCTSGDASGLWRFCGPPLYGWSTREERNRWHAQHPRKHLFEPHMGLAYITYWEPEFVKRLAKERPDIIEEVKREIPAILIEEEEPKLPPDQDTDSDDSDASGDDSNYEGDGTDDLDDKSNDTEDELDVPSSGEHET</sequence>
<comment type="caution">
    <text evidence="1">The sequence shown here is derived from an EMBL/GenBank/DDBJ whole genome shotgun (WGS) entry which is preliminary data.</text>
</comment>
<evidence type="ECO:0000313" key="1">
    <source>
        <dbReference type="EMBL" id="KAJ3531916.1"/>
    </source>
</evidence>
<dbReference type="EMBL" id="JANHOG010001766">
    <property type="protein sequence ID" value="KAJ3531916.1"/>
    <property type="molecule type" value="Genomic_DNA"/>
</dbReference>
<dbReference type="Proteomes" id="UP001148662">
    <property type="component" value="Unassembled WGS sequence"/>
</dbReference>
<gene>
    <name evidence="1" type="ORF">NM688_g7502</name>
</gene>
<reference evidence="1" key="1">
    <citation type="submission" date="2022-07" db="EMBL/GenBank/DDBJ databases">
        <title>Genome Sequence of Phlebia brevispora.</title>
        <authorList>
            <person name="Buettner E."/>
        </authorList>
    </citation>
    <scope>NUCLEOTIDE SEQUENCE</scope>
    <source>
        <strain evidence="1">MPL23</strain>
    </source>
</reference>
<keyword evidence="2" id="KW-1185">Reference proteome</keyword>